<evidence type="ECO:0000256" key="1">
    <source>
        <dbReference type="SAM" id="MobiDB-lite"/>
    </source>
</evidence>
<sequence>MGGKKLHEPSQGARPKGWRSASSPHWRAPNLGSSSSAIGHQPSGRGSVCKVVIEKQRCVSKLTLAKLSSQSNQIDLIFSSSSYTSSSFVVFVLDPLLLSSPPVQS</sequence>
<gene>
    <name evidence="2" type="ORF">CRG98_025107</name>
</gene>
<organism evidence="2 3">
    <name type="scientific">Punica granatum</name>
    <name type="common">Pomegranate</name>
    <dbReference type="NCBI Taxonomy" id="22663"/>
    <lineage>
        <taxon>Eukaryota</taxon>
        <taxon>Viridiplantae</taxon>
        <taxon>Streptophyta</taxon>
        <taxon>Embryophyta</taxon>
        <taxon>Tracheophyta</taxon>
        <taxon>Spermatophyta</taxon>
        <taxon>Magnoliopsida</taxon>
        <taxon>eudicotyledons</taxon>
        <taxon>Gunneridae</taxon>
        <taxon>Pentapetalae</taxon>
        <taxon>rosids</taxon>
        <taxon>malvids</taxon>
        <taxon>Myrtales</taxon>
        <taxon>Lythraceae</taxon>
        <taxon>Punica</taxon>
    </lineage>
</organism>
<evidence type="ECO:0000313" key="2">
    <source>
        <dbReference type="EMBL" id="PKI54593.1"/>
    </source>
</evidence>
<protein>
    <submittedName>
        <fullName evidence="2">Uncharacterized protein</fullName>
    </submittedName>
</protein>
<reference evidence="2 3" key="1">
    <citation type="submission" date="2017-11" db="EMBL/GenBank/DDBJ databases">
        <title>De-novo sequencing of pomegranate (Punica granatum L.) genome.</title>
        <authorList>
            <person name="Akparov Z."/>
            <person name="Amiraslanov A."/>
            <person name="Hajiyeva S."/>
            <person name="Abbasov M."/>
            <person name="Kaur K."/>
            <person name="Hamwieh A."/>
            <person name="Solovyev V."/>
            <person name="Salamov A."/>
            <person name="Braich B."/>
            <person name="Kosarev P."/>
            <person name="Mahmoud A."/>
            <person name="Hajiyev E."/>
            <person name="Babayeva S."/>
            <person name="Izzatullayeva V."/>
            <person name="Mammadov A."/>
            <person name="Mammadov A."/>
            <person name="Sharifova S."/>
            <person name="Ojaghi J."/>
            <person name="Eynullazada K."/>
            <person name="Bayramov B."/>
            <person name="Abdulazimova A."/>
            <person name="Shahmuradov I."/>
        </authorList>
    </citation>
    <scope>NUCLEOTIDE SEQUENCE [LARGE SCALE GENOMIC DNA]</scope>
    <source>
        <strain evidence="3">cv. AG2017</strain>
        <tissue evidence="2">Leaf</tissue>
    </source>
</reference>
<dbReference type="Proteomes" id="UP000233551">
    <property type="component" value="Unassembled WGS sequence"/>
</dbReference>
<dbReference type="EMBL" id="PGOL01001778">
    <property type="protein sequence ID" value="PKI54593.1"/>
    <property type="molecule type" value="Genomic_DNA"/>
</dbReference>
<name>A0A2I0JF20_PUNGR</name>
<evidence type="ECO:0000313" key="3">
    <source>
        <dbReference type="Proteomes" id="UP000233551"/>
    </source>
</evidence>
<feature type="region of interest" description="Disordered" evidence="1">
    <location>
        <begin position="1"/>
        <end position="45"/>
    </location>
</feature>
<keyword evidence="3" id="KW-1185">Reference proteome</keyword>
<accession>A0A2I0JF20</accession>
<comment type="caution">
    <text evidence="2">The sequence shown here is derived from an EMBL/GenBank/DDBJ whole genome shotgun (WGS) entry which is preliminary data.</text>
</comment>
<dbReference type="AlphaFoldDB" id="A0A2I0JF20"/>
<proteinExistence type="predicted"/>